<keyword evidence="2" id="KW-1185">Reference proteome</keyword>
<sequence>MTMIISTPFSAFFTLTRQNRAIQTYHHLSSFLSHIFSLSKPFSQSRLPLIENLFLLQRST</sequence>
<evidence type="ECO:0000313" key="1">
    <source>
        <dbReference type="EMBL" id="EFH69890.1"/>
    </source>
</evidence>
<proteinExistence type="predicted"/>
<organism evidence="2">
    <name type="scientific">Arabidopsis lyrata subsp. lyrata</name>
    <name type="common">Lyre-leaved rock-cress</name>
    <dbReference type="NCBI Taxonomy" id="81972"/>
    <lineage>
        <taxon>Eukaryota</taxon>
        <taxon>Viridiplantae</taxon>
        <taxon>Streptophyta</taxon>
        <taxon>Embryophyta</taxon>
        <taxon>Tracheophyta</taxon>
        <taxon>Spermatophyta</taxon>
        <taxon>Magnoliopsida</taxon>
        <taxon>eudicotyledons</taxon>
        <taxon>Gunneridae</taxon>
        <taxon>Pentapetalae</taxon>
        <taxon>rosids</taxon>
        <taxon>malvids</taxon>
        <taxon>Brassicales</taxon>
        <taxon>Brassicaceae</taxon>
        <taxon>Camelineae</taxon>
        <taxon>Arabidopsis</taxon>
    </lineage>
</organism>
<reference evidence="2" key="1">
    <citation type="journal article" date="2011" name="Nat. Genet.">
        <title>The Arabidopsis lyrata genome sequence and the basis of rapid genome size change.</title>
        <authorList>
            <person name="Hu T.T."/>
            <person name="Pattyn P."/>
            <person name="Bakker E.G."/>
            <person name="Cao J."/>
            <person name="Cheng J.-F."/>
            <person name="Clark R.M."/>
            <person name="Fahlgren N."/>
            <person name="Fawcett J.A."/>
            <person name="Grimwood J."/>
            <person name="Gundlach H."/>
            <person name="Haberer G."/>
            <person name="Hollister J.D."/>
            <person name="Ossowski S."/>
            <person name="Ottilar R.P."/>
            <person name="Salamov A.A."/>
            <person name="Schneeberger K."/>
            <person name="Spannagl M."/>
            <person name="Wang X."/>
            <person name="Yang L."/>
            <person name="Nasrallah M.E."/>
            <person name="Bergelson J."/>
            <person name="Carrington J.C."/>
            <person name="Gaut B.S."/>
            <person name="Schmutz J."/>
            <person name="Mayer K.F.X."/>
            <person name="Van de Peer Y."/>
            <person name="Grigoriev I.V."/>
            <person name="Nordborg M."/>
            <person name="Weigel D."/>
            <person name="Guo Y.-L."/>
        </authorList>
    </citation>
    <scope>NUCLEOTIDE SEQUENCE [LARGE SCALE GENOMIC DNA]</scope>
    <source>
        <strain evidence="2">cv. MN47</strain>
    </source>
</reference>
<dbReference type="AlphaFoldDB" id="D7KFK8"/>
<dbReference type="HOGENOM" id="CLU_2944806_0_0_1"/>
<protein>
    <submittedName>
        <fullName evidence="1">Predicted protein</fullName>
    </submittedName>
</protein>
<dbReference type="Gramene" id="scaffold_103396.1">
    <property type="protein sequence ID" value="scaffold_103396.1"/>
    <property type="gene ID" value="scaffold_103396.1"/>
</dbReference>
<dbReference type="EMBL" id="GL348713">
    <property type="protein sequence ID" value="EFH69890.1"/>
    <property type="molecule type" value="Genomic_DNA"/>
</dbReference>
<dbReference type="Proteomes" id="UP000008694">
    <property type="component" value="Unassembled WGS sequence"/>
</dbReference>
<name>D7KFK8_ARALL</name>
<evidence type="ECO:0000313" key="2">
    <source>
        <dbReference type="Proteomes" id="UP000008694"/>
    </source>
</evidence>
<accession>D7KFK8</accession>
<gene>
    <name evidence="1" type="ORF">ARALYDRAFT_890602</name>
</gene>